<dbReference type="VEuPathDB" id="FungiDB:AB675_11930"/>
<dbReference type="RefSeq" id="XP_017994967.1">
    <property type="nucleotide sequence ID" value="XM_018140819.1"/>
</dbReference>
<dbReference type="AlphaFoldDB" id="A0A0N1H3I5"/>
<organism evidence="1 2">
    <name type="scientific">Cyphellophora attinorum</name>
    <dbReference type="NCBI Taxonomy" id="1664694"/>
    <lineage>
        <taxon>Eukaryota</taxon>
        <taxon>Fungi</taxon>
        <taxon>Dikarya</taxon>
        <taxon>Ascomycota</taxon>
        <taxon>Pezizomycotina</taxon>
        <taxon>Eurotiomycetes</taxon>
        <taxon>Chaetothyriomycetidae</taxon>
        <taxon>Chaetothyriales</taxon>
        <taxon>Cyphellophoraceae</taxon>
        <taxon>Cyphellophora</taxon>
    </lineage>
</organism>
<reference evidence="1 2" key="1">
    <citation type="submission" date="2015-06" db="EMBL/GenBank/DDBJ databases">
        <title>Draft genome of the ant-associated black yeast Phialophora attae CBS 131958.</title>
        <authorList>
            <person name="Moreno L.F."/>
            <person name="Stielow B.J."/>
            <person name="de Hoog S."/>
            <person name="Vicente V.A."/>
            <person name="Weiss V.A."/>
            <person name="de Vries M."/>
            <person name="Cruz L.M."/>
            <person name="Souza E.M."/>
        </authorList>
    </citation>
    <scope>NUCLEOTIDE SEQUENCE [LARGE SCALE GENOMIC DNA]</scope>
    <source>
        <strain evidence="1 2">CBS 131958</strain>
    </source>
</reference>
<dbReference type="Proteomes" id="UP000038010">
    <property type="component" value="Unassembled WGS sequence"/>
</dbReference>
<protein>
    <recommendedName>
        <fullName evidence="3">SnoaL-like domain-containing protein</fullName>
    </recommendedName>
</protein>
<dbReference type="EMBL" id="LFJN01000046">
    <property type="protein sequence ID" value="KPI35004.1"/>
    <property type="molecule type" value="Genomic_DNA"/>
</dbReference>
<keyword evidence="2" id="KW-1185">Reference proteome</keyword>
<name>A0A0N1H3I5_9EURO</name>
<sequence>MQPPTTPSQSDLASIRTVVNTLLTALHAKNIPQMLSTIHPDAHSLTSHAGKFESRPSTTHIEDTGRHTADLEEVFVEPWDVRVWGKMGVVLAMSQISVEGRVVMRGWNCVVLHKFAVGGEEGGEGQGEGWKITAITDCLVPAEG</sequence>
<evidence type="ECO:0000313" key="2">
    <source>
        <dbReference type="Proteomes" id="UP000038010"/>
    </source>
</evidence>
<evidence type="ECO:0000313" key="1">
    <source>
        <dbReference type="EMBL" id="KPI35004.1"/>
    </source>
</evidence>
<dbReference type="SUPFAM" id="SSF54427">
    <property type="entry name" value="NTF2-like"/>
    <property type="match status" value="1"/>
</dbReference>
<gene>
    <name evidence="1" type="ORF">AB675_11930</name>
</gene>
<dbReference type="GeneID" id="28732700"/>
<evidence type="ECO:0008006" key="3">
    <source>
        <dbReference type="Google" id="ProtNLM"/>
    </source>
</evidence>
<comment type="caution">
    <text evidence="1">The sequence shown here is derived from an EMBL/GenBank/DDBJ whole genome shotgun (WGS) entry which is preliminary data.</text>
</comment>
<dbReference type="Gene3D" id="3.10.450.50">
    <property type="match status" value="1"/>
</dbReference>
<accession>A0A0N1H3I5</accession>
<proteinExistence type="predicted"/>
<dbReference type="InterPro" id="IPR032710">
    <property type="entry name" value="NTF2-like_dom_sf"/>
</dbReference>